<evidence type="ECO:0000313" key="2">
    <source>
        <dbReference type="Proteomes" id="UP001458880"/>
    </source>
</evidence>
<dbReference type="Proteomes" id="UP001458880">
    <property type="component" value="Unassembled WGS sequence"/>
</dbReference>
<dbReference type="GO" id="GO:0006508">
    <property type="term" value="P:proteolysis"/>
    <property type="evidence" value="ECO:0007669"/>
    <property type="project" value="InterPro"/>
</dbReference>
<dbReference type="PROSITE" id="PS00141">
    <property type="entry name" value="ASP_PROTEASE"/>
    <property type="match status" value="1"/>
</dbReference>
<reference evidence="1 2" key="1">
    <citation type="journal article" date="2024" name="BMC Genomics">
        <title>De novo assembly and annotation of Popillia japonica's genome with initial clues to its potential as an invasive pest.</title>
        <authorList>
            <person name="Cucini C."/>
            <person name="Boschi S."/>
            <person name="Funari R."/>
            <person name="Cardaioli E."/>
            <person name="Iannotti N."/>
            <person name="Marturano G."/>
            <person name="Paoli F."/>
            <person name="Bruttini M."/>
            <person name="Carapelli A."/>
            <person name="Frati F."/>
            <person name="Nardi F."/>
        </authorList>
    </citation>
    <scope>NUCLEOTIDE SEQUENCE [LARGE SCALE GENOMIC DNA]</scope>
    <source>
        <strain evidence="1">DMR45628</strain>
    </source>
</reference>
<comment type="caution">
    <text evidence="1">The sequence shown here is derived from an EMBL/GenBank/DDBJ whole genome shotgun (WGS) entry which is preliminary data.</text>
</comment>
<dbReference type="EMBL" id="JASPKY010000688">
    <property type="protein sequence ID" value="KAK9686694.1"/>
    <property type="molecule type" value="Genomic_DNA"/>
</dbReference>
<evidence type="ECO:0000313" key="1">
    <source>
        <dbReference type="EMBL" id="KAK9686694.1"/>
    </source>
</evidence>
<dbReference type="InterPro" id="IPR001969">
    <property type="entry name" value="Aspartic_peptidase_AS"/>
</dbReference>
<name>A0AAW1IBX7_POPJA</name>
<accession>A0AAW1IBX7</accession>
<dbReference type="AlphaFoldDB" id="A0AAW1IBX7"/>
<proteinExistence type="predicted"/>
<gene>
    <name evidence="1" type="ORF">QE152_g37003</name>
</gene>
<dbReference type="GO" id="GO:0004190">
    <property type="term" value="F:aspartic-type endopeptidase activity"/>
    <property type="evidence" value="ECO:0007669"/>
    <property type="project" value="InterPro"/>
</dbReference>
<protein>
    <submittedName>
        <fullName evidence="1">Uncharacterized protein</fullName>
    </submittedName>
</protein>
<sequence>MGNGDHKHLNNHLSSLLNHLDNYKIASKQSQHLWNPTEETQWIEETQQEFEEDNYEHENYTSLMEQTEIAEEEPISCIKLNTNTSSKLPHIFLPEINAKFLVDTGSSRSMVSNEKVKEYFCEYLI</sequence>
<organism evidence="1 2">
    <name type="scientific">Popillia japonica</name>
    <name type="common">Japanese beetle</name>
    <dbReference type="NCBI Taxonomy" id="7064"/>
    <lineage>
        <taxon>Eukaryota</taxon>
        <taxon>Metazoa</taxon>
        <taxon>Ecdysozoa</taxon>
        <taxon>Arthropoda</taxon>
        <taxon>Hexapoda</taxon>
        <taxon>Insecta</taxon>
        <taxon>Pterygota</taxon>
        <taxon>Neoptera</taxon>
        <taxon>Endopterygota</taxon>
        <taxon>Coleoptera</taxon>
        <taxon>Polyphaga</taxon>
        <taxon>Scarabaeiformia</taxon>
        <taxon>Scarabaeidae</taxon>
        <taxon>Rutelinae</taxon>
        <taxon>Popillia</taxon>
    </lineage>
</organism>
<keyword evidence="2" id="KW-1185">Reference proteome</keyword>